<dbReference type="GO" id="GO:0035435">
    <property type="term" value="P:phosphate ion transmembrane transport"/>
    <property type="evidence" value="ECO:0007669"/>
    <property type="project" value="TreeGrafter"/>
</dbReference>
<feature type="transmembrane region" description="Helical" evidence="8">
    <location>
        <begin position="165"/>
        <end position="187"/>
    </location>
</feature>
<evidence type="ECO:0000256" key="5">
    <source>
        <dbReference type="ARBA" id="ARBA00022692"/>
    </source>
</evidence>
<reference evidence="10" key="1">
    <citation type="submission" date="2022-11" db="UniProtKB">
        <authorList>
            <consortium name="WormBaseParasite"/>
        </authorList>
    </citation>
    <scope>IDENTIFICATION</scope>
</reference>
<evidence type="ECO:0000256" key="1">
    <source>
        <dbReference type="ARBA" id="ARBA00004141"/>
    </source>
</evidence>
<keyword evidence="7 8" id="KW-0472">Membrane</keyword>
<comment type="subcellular location">
    <subcellularLocation>
        <location evidence="1">Membrane</location>
        <topology evidence="1">Multi-pass membrane protein</topology>
    </subcellularLocation>
</comment>
<dbReference type="GO" id="GO:0005315">
    <property type="term" value="F:phosphate transmembrane transporter activity"/>
    <property type="evidence" value="ECO:0007669"/>
    <property type="project" value="InterPro"/>
</dbReference>
<dbReference type="InterPro" id="IPR001204">
    <property type="entry name" value="Phos_transporter"/>
</dbReference>
<evidence type="ECO:0000256" key="4">
    <source>
        <dbReference type="ARBA" id="ARBA00022592"/>
    </source>
</evidence>
<feature type="transmembrane region" description="Helical" evidence="8">
    <location>
        <begin position="66"/>
        <end position="87"/>
    </location>
</feature>
<feature type="transmembrane region" description="Helical" evidence="8">
    <location>
        <begin position="27"/>
        <end position="46"/>
    </location>
</feature>
<dbReference type="PANTHER" id="PTHR11101:SF67">
    <property type="entry name" value="PHOSPHATE TRANSPORTER"/>
    <property type="match status" value="1"/>
</dbReference>
<dbReference type="PANTHER" id="PTHR11101">
    <property type="entry name" value="PHOSPHATE TRANSPORTER"/>
    <property type="match status" value="1"/>
</dbReference>
<dbReference type="Pfam" id="PF01384">
    <property type="entry name" value="PHO4"/>
    <property type="match status" value="1"/>
</dbReference>
<dbReference type="Proteomes" id="UP000887577">
    <property type="component" value="Unplaced"/>
</dbReference>
<name>A0A914Z6S8_9BILA</name>
<organism evidence="9 10">
    <name type="scientific">Panagrolaimus superbus</name>
    <dbReference type="NCBI Taxonomy" id="310955"/>
    <lineage>
        <taxon>Eukaryota</taxon>
        <taxon>Metazoa</taxon>
        <taxon>Ecdysozoa</taxon>
        <taxon>Nematoda</taxon>
        <taxon>Chromadorea</taxon>
        <taxon>Rhabditida</taxon>
        <taxon>Tylenchina</taxon>
        <taxon>Panagrolaimomorpha</taxon>
        <taxon>Panagrolaimoidea</taxon>
        <taxon>Panagrolaimidae</taxon>
        <taxon>Panagrolaimus</taxon>
    </lineage>
</organism>
<evidence type="ECO:0000256" key="7">
    <source>
        <dbReference type="ARBA" id="ARBA00023136"/>
    </source>
</evidence>
<evidence type="ECO:0000313" key="10">
    <source>
        <dbReference type="WBParaSite" id="PSU_v2.g8397.t1"/>
    </source>
</evidence>
<protein>
    <submittedName>
        <fullName evidence="10">Uncharacterized protein</fullName>
    </submittedName>
</protein>
<keyword evidence="3" id="KW-0813">Transport</keyword>
<keyword evidence="4" id="KW-0592">Phosphate transport</keyword>
<proteinExistence type="inferred from homology"/>
<evidence type="ECO:0000256" key="8">
    <source>
        <dbReference type="SAM" id="Phobius"/>
    </source>
</evidence>
<dbReference type="AlphaFoldDB" id="A0A914Z6S8"/>
<feature type="transmembrane region" description="Helical" evidence="8">
    <location>
        <begin position="108"/>
        <end position="129"/>
    </location>
</feature>
<evidence type="ECO:0000256" key="2">
    <source>
        <dbReference type="ARBA" id="ARBA00009916"/>
    </source>
</evidence>
<keyword evidence="9" id="KW-1185">Reference proteome</keyword>
<evidence type="ECO:0000313" key="9">
    <source>
        <dbReference type="Proteomes" id="UP000887577"/>
    </source>
</evidence>
<dbReference type="GO" id="GO:0016020">
    <property type="term" value="C:membrane"/>
    <property type="evidence" value="ECO:0007669"/>
    <property type="project" value="UniProtKB-SubCell"/>
</dbReference>
<evidence type="ECO:0000256" key="3">
    <source>
        <dbReference type="ARBA" id="ARBA00022448"/>
    </source>
</evidence>
<evidence type="ECO:0000256" key="6">
    <source>
        <dbReference type="ARBA" id="ARBA00022989"/>
    </source>
</evidence>
<sequence length="193" mass="20357">METISTVTGILTSTVASETLSHFQSSLLWALIVGAILAFLLGFGMGANDVSNAFGTSVGSKAVGLKTAYCMATVFETLGAVLVGYNVSDTMRKLVVDIDLYKAEPKTLLLGQVAVLAGASAWLFIATFAKLPVSTTHSVVGATLGFSIVMKGFHGIEWGKVGEIAGFRVLPFFYFVCLAFNTFAVSYQGSKSK</sequence>
<keyword evidence="5 8" id="KW-0812">Transmembrane</keyword>
<keyword evidence="6 8" id="KW-1133">Transmembrane helix</keyword>
<accession>A0A914Z6S8</accession>
<comment type="similarity">
    <text evidence="2">Belongs to the inorganic phosphate transporter (PiT) (TC 2.A.20) family.</text>
</comment>
<dbReference type="WBParaSite" id="PSU_v2.g8397.t1">
    <property type="protein sequence ID" value="PSU_v2.g8397.t1"/>
    <property type="gene ID" value="PSU_v2.g8397"/>
</dbReference>